<name>A0AAV5W944_9BILA</name>
<evidence type="ECO:0000313" key="1">
    <source>
        <dbReference type="EMBL" id="GMT28376.1"/>
    </source>
</evidence>
<accession>A0AAV5W944</accession>
<proteinExistence type="predicted"/>
<comment type="caution">
    <text evidence="1">The sequence shown here is derived from an EMBL/GenBank/DDBJ whole genome shotgun (WGS) entry which is preliminary data.</text>
</comment>
<dbReference type="Proteomes" id="UP001432322">
    <property type="component" value="Unassembled WGS sequence"/>
</dbReference>
<dbReference type="AlphaFoldDB" id="A0AAV5W944"/>
<protein>
    <recommendedName>
        <fullName evidence="3">DEAD/DEAH box helicase domain-containing protein</fullName>
    </recommendedName>
</protein>
<reference evidence="1" key="1">
    <citation type="submission" date="2023-10" db="EMBL/GenBank/DDBJ databases">
        <title>Genome assembly of Pristionchus species.</title>
        <authorList>
            <person name="Yoshida K."/>
            <person name="Sommer R.J."/>
        </authorList>
    </citation>
    <scope>NUCLEOTIDE SEQUENCE</scope>
    <source>
        <strain evidence="1">RS5133</strain>
    </source>
</reference>
<dbReference type="EMBL" id="BTSY01000005">
    <property type="protein sequence ID" value="GMT28376.1"/>
    <property type="molecule type" value="Genomic_DNA"/>
</dbReference>
<evidence type="ECO:0008006" key="3">
    <source>
        <dbReference type="Google" id="ProtNLM"/>
    </source>
</evidence>
<sequence length="732" mass="81457">MAPKKKKDGTTPSIIDAFRMVKKPPRPLHTNVFRTNEVIDISESQEEDIPGPSTTITPIVLAGNTVEPVLKWSPGMSNCVGKRASLSRRSLTPKLSDSYLIKLGCDVNQLKAIEVSTGSECSTDDVDILRSLLSANSSLVLPRRSIFILSTFILNWLRMFPTGRICICTSSEDWRNALIEECELIGMEKSSFSILSNSKIPSYSRVIIVTPGILHRVMSTDPLANQIRCVIFHISSSDPPTKLKITVNDMLMKKIPSRYIVIGGGGSKGGKGGAISRRQKMITNLNLTQWIEPREESFVKLIKPQLQYNVHISTWSETDNPFLVESIDQMDEALKELIDSSGCKSDLPSVSPRDLVFAPFHLLKERSAKLDELISVLILFSRLFSYGKESFDATMGDLISSCESVQLSLLSSPSFVRSLDTISRLSGVEHRKIRLIKETIQRAKNTTNGRSLRGLIVVEDQSLVSSISQSISIFCQVIEVDLFPLGSMQYPISHAFKLIETGGIVILSIEKEKGLSAFQLLAMSHLHFVISTSRRTAIKVDNPSMIDDWYVIIHEKEKFREMINEEEVVTVHERVDSAYALQNYPFNYERSLISLDMSAAVVRLSAERGRVYRWSEVSLTPSDRLLLTSQCLHWMDSSLPSSLSPSSLLWNESLHSSRPSSLSRRLVSLINTTFSPFPLPSVPSSHFPSVSPHLPSAPSHLPSTTSSNCICTPSDGEVFYSSIISSLSRLFP</sequence>
<keyword evidence="2" id="KW-1185">Reference proteome</keyword>
<gene>
    <name evidence="1" type="ORF">PFISCL1PPCAC_19673</name>
</gene>
<evidence type="ECO:0000313" key="2">
    <source>
        <dbReference type="Proteomes" id="UP001432322"/>
    </source>
</evidence>
<organism evidence="1 2">
    <name type="scientific">Pristionchus fissidentatus</name>
    <dbReference type="NCBI Taxonomy" id="1538716"/>
    <lineage>
        <taxon>Eukaryota</taxon>
        <taxon>Metazoa</taxon>
        <taxon>Ecdysozoa</taxon>
        <taxon>Nematoda</taxon>
        <taxon>Chromadorea</taxon>
        <taxon>Rhabditida</taxon>
        <taxon>Rhabditina</taxon>
        <taxon>Diplogasteromorpha</taxon>
        <taxon>Diplogasteroidea</taxon>
        <taxon>Neodiplogasteridae</taxon>
        <taxon>Pristionchus</taxon>
    </lineage>
</organism>